<sequence length="149" mass="16602">MVNKDYLLTIHGIISIIQIVLGFIAIIIGAVVWSHGSVYILIFPDFAPGILYVLFALELTWSICLAVTAMQIMGKDVLQTLGKMKLMIYHGGILVVLLIAAGVESYYAGHVVFWVDTLGYKTRMILDTIILWILVVSHIVQLIFVALQR</sequence>
<reference evidence="2" key="1">
    <citation type="submission" date="2022-11" db="UniProtKB">
        <authorList>
            <consortium name="WormBaseParasite"/>
        </authorList>
    </citation>
    <scope>IDENTIFICATION</scope>
</reference>
<evidence type="ECO:0000313" key="2">
    <source>
        <dbReference type="WBParaSite" id="ES5_v2.g9592.t1"/>
    </source>
</evidence>
<dbReference type="Proteomes" id="UP000887579">
    <property type="component" value="Unplaced"/>
</dbReference>
<organism evidence="1 2">
    <name type="scientific">Panagrolaimus sp. ES5</name>
    <dbReference type="NCBI Taxonomy" id="591445"/>
    <lineage>
        <taxon>Eukaryota</taxon>
        <taxon>Metazoa</taxon>
        <taxon>Ecdysozoa</taxon>
        <taxon>Nematoda</taxon>
        <taxon>Chromadorea</taxon>
        <taxon>Rhabditida</taxon>
        <taxon>Tylenchina</taxon>
        <taxon>Panagrolaimomorpha</taxon>
        <taxon>Panagrolaimoidea</taxon>
        <taxon>Panagrolaimidae</taxon>
        <taxon>Panagrolaimus</taxon>
    </lineage>
</organism>
<name>A0AC34GXK8_9BILA</name>
<dbReference type="WBParaSite" id="ES5_v2.g9592.t1">
    <property type="protein sequence ID" value="ES5_v2.g9592.t1"/>
    <property type="gene ID" value="ES5_v2.g9592"/>
</dbReference>
<protein>
    <submittedName>
        <fullName evidence="2">Uncharacterized protein</fullName>
    </submittedName>
</protein>
<proteinExistence type="predicted"/>
<accession>A0AC34GXK8</accession>
<evidence type="ECO:0000313" key="1">
    <source>
        <dbReference type="Proteomes" id="UP000887579"/>
    </source>
</evidence>